<evidence type="ECO:0000313" key="6">
    <source>
        <dbReference type="EMBL" id="KAH6896003.1"/>
    </source>
</evidence>
<dbReference type="GO" id="GO:0005525">
    <property type="term" value="F:GTP binding"/>
    <property type="evidence" value="ECO:0007669"/>
    <property type="project" value="InterPro"/>
</dbReference>
<dbReference type="AlphaFoldDB" id="A0A9P9ATL6"/>
<dbReference type="Gene3D" id="3.40.50.300">
    <property type="entry name" value="P-loop containing nucleotide triphosphate hydrolases"/>
    <property type="match status" value="1"/>
</dbReference>
<dbReference type="EMBL" id="JAGPYM010000004">
    <property type="protein sequence ID" value="KAH6896003.1"/>
    <property type="molecule type" value="Genomic_DNA"/>
</dbReference>
<dbReference type="GO" id="GO:0000266">
    <property type="term" value="P:mitochondrial fission"/>
    <property type="evidence" value="ECO:0007669"/>
    <property type="project" value="TreeGrafter"/>
</dbReference>
<proteinExistence type="predicted"/>
<dbReference type="InterPro" id="IPR001401">
    <property type="entry name" value="Dynamin_GTPase"/>
</dbReference>
<dbReference type="InterPro" id="IPR000375">
    <property type="entry name" value="Dynamin_stalk"/>
</dbReference>
<keyword evidence="7" id="KW-1185">Reference proteome</keyword>
<feature type="region of interest" description="Disordered" evidence="3">
    <location>
        <begin position="825"/>
        <end position="878"/>
    </location>
</feature>
<dbReference type="PROSITE" id="PS51718">
    <property type="entry name" value="G_DYNAMIN_2"/>
    <property type="match status" value="1"/>
</dbReference>
<dbReference type="InterPro" id="IPR022812">
    <property type="entry name" value="Dynamin"/>
</dbReference>
<dbReference type="SMART" id="SM00053">
    <property type="entry name" value="DYNc"/>
    <property type="match status" value="1"/>
</dbReference>
<evidence type="ECO:0000313" key="7">
    <source>
        <dbReference type="Proteomes" id="UP000777438"/>
    </source>
</evidence>
<reference evidence="6 7" key="1">
    <citation type="journal article" date="2021" name="Nat. Commun.">
        <title>Genetic determinants of endophytism in the Arabidopsis root mycobiome.</title>
        <authorList>
            <person name="Mesny F."/>
            <person name="Miyauchi S."/>
            <person name="Thiergart T."/>
            <person name="Pickel B."/>
            <person name="Atanasova L."/>
            <person name="Karlsson M."/>
            <person name="Huettel B."/>
            <person name="Barry K.W."/>
            <person name="Haridas S."/>
            <person name="Chen C."/>
            <person name="Bauer D."/>
            <person name="Andreopoulos W."/>
            <person name="Pangilinan J."/>
            <person name="LaButti K."/>
            <person name="Riley R."/>
            <person name="Lipzen A."/>
            <person name="Clum A."/>
            <person name="Drula E."/>
            <person name="Henrissat B."/>
            <person name="Kohler A."/>
            <person name="Grigoriev I.V."/>
            <person name="Martin F.M."/>
            <person name="Hacquard S."/>
        </authorList>
    </citation>
    <scope>NUCLEOTIDE SEQUENCE [LARGE SCALE GENOMIC DNA]</scope>
    <source>
        <strain evidence="6 7">MPI-CAGE-CH-0241</strain>
    </source>
</reference>
<dbReference type="GO" id="GO:0008017">
    <property type="term" value="F:microtubule binding"/>
    <property type="evidence" value="ECO:0007669"/>
    <property type="project" value="TreeGrafter"/>
</dbReference>
<sequence length="878" mass="98508">MQRELAPLGVRLVTIKTGSVRSPLFDHAEQSTIPQSSMYASLRESVAQRGYLGGASFADMDDYTKAVVSDLLADNAKPVIWRGGLALLAWFLSWLGWETMILSNGDAKQLLDTIDGLRRIQVGEIVNLPQIIVVGDQSSGKSSVLEAISRVRFPVKGEVCTRFATELVLRRVAAPSICVSIQYSPETKSREKASQADFRWTSFDRDALPDIIEEAKRHMGLPEGKFSKDVLRVEISGPDVYPLTLVDLPGFFHTGTESQSPDMKIVDQLVASYMRQKNCIILAVVSAANQLASQKVLNEVAKHDPTKARTLGVITKPDLSQSHSEDLERTFIRLAQNEEAAHHLALGWHVLRNSNDKELKDENHDRNATERRFFTTGNWSKLSSRNRGIDSLRKKLSSVLLEHIQTNLPSLISEIEENLARREAELSRLGKERSDTSAIRAYLADIANEFQRLSRDAIHGRYNDSFFGSLYEDDRKLRARLRNLNRAFDITMSTKGASREILWEQSEFDNTDDVSEVSSKMTPLPGTFPESEKADDDFPAYLRDLLELYNGFPYPMPVPEAVLKHELEKLASDNQGREFPGLPNPDLVIGLFKMHSEPWEEIATFHLHRVVDYSKAFVEQLLSHIVGPDQTTFASVLRAFVDPFFDKKELVLVEKLREIIRPYLDGYALPLEVEFQDRLSKRAIYRIVDKISALMEESPIIEGGSASGVSPSMNKDTRTQLLRSLVEAETSGSNRFGADKVIDMTMAYYEMSRRTFTENVITLAIESCLLCDLPDILAPRMVYRMDDSQLKEVAAESEDVQSDRRMLEGEIEALKEGLYKCRRCRPRERTPVPQPPRPASASAPMRPGNPGGFAVPTFDFGGGSYPSAGSNKRGPEGE</sequence>
<dbReference type="PROSITE" id="PS51388">
    <property type="entry name" value="GED"/>
    <property type="match status" value="1"/>
</dbReference>
<dbReference type="InterPro" id="IPR045063">
    <property type="entry name" value="Dynamin_N"/>
</dbReference>
<dbReference type="PANTHER" id="PTHR11566:SF149">
    <property type="entry name" value="GTPASE, PUTATIVE (AFU_ORTHOLOGUE AFUA_6G11890)-RELATED"/>
    <property type="match status" value="1"/>
</dbReference>
<dbReference type="InterPro" id="IPR020850">
    <property type="entry name" value="GED_dom"/>
</dbReference>
<dbReference type="OrthoDB" id="415706at2759"/>
<name>A0A9P9ATL6_9HYPO</name>
<dbReference type="GO" id="GO:0003924">
    <property type="term" value="F:GTPase activity"/>
    <property type="evidence" value="ECO:0007669"/>
    <property type="project" value="InterPro"/>
</dbReference>
<keyword evidence="1" id="KW-0547">Nucleotide-binding</keyword>
<accession>A0A9P9ATL6</accession>
<feature type="domain" description="Dynamin-type G" evidence="5">
    <location>
        <begin position="125"/>
        <end position="409"/>
    </location>
</feature>
<gene>
    <name evidence="6" type="ORF">B0T10DRAFT_526998</name>
</gene>
<evidence type="ECO:0000259" key="4">
    <source>
        <dbReference type="PROSITE" id="PS51388"/>
    </source>
</evidence>
<dbReference type="Proteomes" id="UP000777438">
    <property type="component" value="Unassembled WGS sequence"/>
</dbReference>
<evidence type="ECO:0000256" key="3">
    <source>
        <dbReference type="SAM" id="MobiDB-lite"/>
    </source>
</evidence>
<dbReference type="Pfam" id="PF01031">
    <property type="entry name" value="Dynamin_M"/>
    <property type="match status" value="1"/>
</dbReference>
<feature type="domain" description="GED" evidence="4">
    <location>
        <begin position="738"/>
        <end position="829"/>
    </location>
</feature>
<evidence type="ECO:0000256" key="2">
    <source>
        <dbReference type="ARBA" id="ARBA00023134"/>
    </source>
</evidence>
<dbReference type="GO" id="GO:0006897">
    <property type="term" value="P:endocytosis"/>
    <property type="evidence" value="ECO:0007669"/>
    <property type="project" value="TreeGrafter"/>
</dbReference>
<dbReference type="Pfam" id="PF00350">
    <property type="entry name" value="Dynamin_N"/>
    <property type="match status" value="1"/>
</dbReference>
<dbReference type="FunFam" id="3.40.50.300:FF:001425">
    <property type="entry name" value="Dynamin GTPase, putative"/>
    <property type="match status" value="1"/>
</dbReference>
<evidence type="ECO:0000259" key="5">
    <source>
        <dbReference type="PROSITE" id="PS51718"/>
    </source>
</evidence>
<dbReference type="InterPro" id="IPR030381">
    <property type="entry name" value="G_DYNAMIN_dom"/>
</dbReference>
<evidence type="ECO:0000256" key="1">
    <source>
        <dbReference type="ARBA" id="ARBA00022741"/>
    </source>
</evidence>
<dbReference type="GO" id="GO:0016020">
    <property type="term" value="C:membrane"/>
    <property type="evidence" value="ECO:0007669"/>
    <property type="project" value="TreeGrafter"/>
</dbReference>
<dbReference type="PRINTS" id="PR00195">
    <property type="entry name" value="DYNAMIN"/>
</dbReference>
<dbReference type="GO" id="GO:0016559">
    <property type="term" value="P:peroxisome fission"/>
    <property type="evidence" value="ECO:0007669"/>
    <property type="project" value="TreeGrafter"/>
</dbReference>
<organism evidence="6 7">
    <name type="scientific">Thelonectria olida</name>
    <dbReference type="NCBI Taxonomy" id="1576542"/>
    <lineage>
        <taxon>Eukaryota</taxon>
        <taxon>Fungi</taxon>
        <taxon>Dikarya</taxon>
        <taxon>Ascomycota</taxon>
        <taxon>Pezizomycotina</taxon>
        <taxon>Sordariomycetes</taxon>
        <taxon>Hypocreomycetidae</taxon>
        <taxon>Hypocreales</taxon>
        <taxon>Nectriaceae</taxon>
        <taxon>Thelonectria</taxon>
    </lineage>
</organism>
<dbReference type="PANTHER" id="PTHR11566">
    <property type="entry name" value="DYNAMIN"/>
    <property type="match status" value="1"/>
</dbReference>
<dbReference type="GO" id="GO:0048312">
    <property type="term" value="P:intracellular distribution of mitochondria"/>
    <property type="evidence" value="ECO:0007669"/>
    <property type="project" value="TreeGrafter"/>
</dbReference>
<dbReference type="GO" id="GO:0005739">
    <property type="term" value="C:mitochondrion"/>
    <property type="evidence" value="ECO:0007669"/>
    <property type="project" value="TreeGrafter"/>
</dbReference>
<keyword evidence="2" id="KW-0342">GTP-binding</keyword>
<dbReference type="SUPFAM" id="SSF52540">
    <property type="entry name" value="P-loop containing nucleoside triphosphate hydrolases"/>
    <property type="match status" value="1"/>
</dbReference>
<dbReference type="InterPro" id="IPR027417">
    <property type="entry name" value="P-loop_NTPase"/>
</dbReference>
<comment type="caution">
    <text evidence="6">The sequence shown here is derived from an EMBL/GenBank/DDBJ whole genome shotgun (WGS) entry which is preliminary data.</text>
</comment>
<dbReference type="GO" id="GO:0005874">
    <property type="term" value="C:microtubule"/>
    <property type="evidence" value="ECO:0007669"/>
    <property type="project" value="TreeGrafter"/>
</dbReference>
<dbReference type="CDD" id="cd08771">
    <property type="entry name" value="DLP_1"/>
    <property type="match status" value="1"/>
</dbReference>
<protein>
    <submittedName>
        <fullName evidence="6">Dynamin family protein</fullName>
    </submittedName>
</protein>